<comment type="caution">
    <text evidence="1">The sequence shown here is derived from an EMBL/GenBank/DDBJ whole genome shotgun (WGS) entry which is preliminary data.</text>
</comment>
<evidence type="ECO:0000313" key="2">
    <source>
        <dbReference type="Proteomes" id="UP000228484"/>
    </source>
</evidence>
<sequence>MIFENKDMNKFWDEILKLGDPFTTELIRFLKDENSFNIFNAFISEYTQRIALFDGDKQFIHNLWYDKMKELNNPYKILAALLRNNLVEEKSKRTAFKKLMLNLKNKTPSDDIDYKTLE</sequence>
<gene>
    <name evidence="1" type="ORF">CO726_29080</name>
</gene>
<dbReference type="EMBL" id="NWUW01000051">
    <property type="protein sequence ID" value="PIE91991.1"/>
    <property type="molecule type" value="Genomic_DNA"/>
</dbReference>
<evidence type="ECO:0000313" key="1">
    <source>
        <dbReference type="EMBL" id="PIE91991.1"/>
    </source>
</evidence>
<dbReference type="AlphaFoldDB" id="A0A2G6Q5C1"/>
<dbReference type="Proteomes" id="UP000228484">
    <property type="component" value="Unassembled WGS sequence"/>
</dbReference>
<keyword evidence="2" id="KW-1185">Reference proteome</keyword>
<name>A0A2G6Q5C1_9BACI</name>
<accession>A0A2G6Q5C1</accession>
<organism evidence="1 2">
    <name type="scientific">Bacillus fungorum</name>
    <dbReference type="NCBI Taxonomy" id="2039284"/>
    <lineage>
        <taxon>Bacteria</taxon>
        <taxon>Bacillati</taxon>
        <taxon>Bacillota</taxon>
        <taxon>Bacilli</taxon>
        <taxon>Bacillales</taxon>
        <taxon>Bacillaceae</taxon>
        <taxon>Bacillus</taxon>
    </lineage>
</organism>
<proteinExistence type="predicted"/>
<reference evidence="1 2" key="1">
    <citation type="submission" date="2017-09" db="EMBL/GenBank/DDBJ databases">
        <title>Biocontrol bacteria screening and application from spent mushroom substrate.</title>
        <authorList>
            <person name="Sun X."/>
        </authorList>
    </citation>
    <scope>NUCLEOTIDE SEQUENCE [LARGE SCALE GENOMIC DNA]</scope>
    <source>
        <strain evidence="1 2">100374</strain>
    </source>
</reference>
<protein>
    <submittedName>
        <fullName evidence="1">Uncharacterized protein</fullName>
    </submittedName>
</protein>